<dbReference type="Gene3D" id="2.60.40.10">
    <property type="entry name" value="Immunoglobulins"/>
    <property type="match status" value="1"/>
</dbReference>
<sequence>MLAFSGCDVLTDSGIIAGGVSVKELRCEYRVNPLGVDVVKPRLNWIMESNQRGRKQRAYQILVADSEEKLKQNEGELWDSGKVKSEQSNQVVYKG</sequence>
<accession>X1LN59</accession>
<organism evidence="1">
    <name type="scientific">marine sediment metagenome</name>
    <dbReference type="NCBI Taxonomy" id="412755"/>
    <lineage>
        <taxon>unclassified sequences</taxon>
        <taxon>metagenomes</taxon>
        <taxon>ecological metagenomes</taxon>
    </lineage>
</organism>
<evidence type="ECO:0000313" key="1">
    <source>
        <dbReference type="EMBL" id="GAI20807.1"/>
    </source>
</evidence>
<gene>
    <name evidence="1" type="ORF">S06H3_25340</name>
</gene>
<reference evidence="1" key="1">
    <citation type="journal article" date="2014" name="Front. Microbiol.">
        <title>High frequency of phylogenetically diverse reductive dehalogenase-homologous genes in deep subseafloor sedimentary metagenomes.</title>
        <authorList>
            <person name="Kawai M."/>
            <person name="Futagami T."/>
            <person name="Toyoda A."/>
            <person name="Takaki Y."/>
            <person name="Nishi S."/>
            <person name="Hori S."/>
            <person name="Arai W."/>
            <person name="Tsubouchi T."/>
            <person name="Morono Y."/>
            <person name="Uchiyama I."/>
            <person name="Ito T."/>
            <person name="Fujiyama A."/>
            <person name="Inagaki F."/>
            <person name="Takami H."/>
        </authorList>
    </citation>
    <scope>NUCLEOTIDE SEQUENCE</scope>
    <source>
        <strain evidence="1">Expedition CK06-06</strain>
    </source>
</reference>
<dbReference type="PANTHER" id="PTHR33307:SF6">
    <property type="entry name" value="ALPHA-RHAMNOSIDASE (EUROFUNG)-RELATED"/>
    <property type="match status" value="1"/>
</dbReference>
<comment type="caution">
    <text evidence="1">The sequence shown here is derived from an EMBL/GenBank/DDBJ whole genome shotgun (WGS) entry which is preliminary data.</text>
</comment>
<dbReference type="InterPro" id="IPR013783">
    <property type="entry name" value="Ig-like_fold"/>
</dbReference>
<proteinExistence type="predicted"/>
<dbReference type="AlphaFoldDB" id="X1LN59"/>
<dbReference type="PANTHER" id="PTHR33307">
    <property type="entry name" value="ALPHA-RHAMNOSIDASE (EUROFUNG)"/>
    <property type="match status" value="1"/>
</dbReference>
<dbReference type="Pfam" id="PF25788">
    <property type="entry name" value="Ig_Rha78A_N"/>
    <property type="match status" value="1"/>
</dbReference>
<feature type="non-terminal residue" evidence="1">
    <location>
        <position position="95"/>
    </location>
</feature>
<dbReference type="InterPro" id="IPR016007">
    <property type="entry name" value="Alpha_rhamnosid"/>
</dbReference>
<dbReference type="EMBL" id="BARV01014584">
    <property type="protein sequence ID" value="GAI20807.1"/>
    <property type="molecule type" value="Genomic_DNA"/>
</dbReference>
<protein>
    <submittedName>
        <fullName evidence="1">Uncharacterized protein</fullName>
    </submittedName>
</protein>
<name>X1LN59_9ZZZZ</name>